<proteinExistence type="predicted"/>
<gene>
    <name evidence="1" type="ORF">UNLARM2_0306</name>
</gene>
<evidence type="ECO:0000313" key="2">
    <source>
        <dbReference type="Proteomes" id="UP000332487"/>
    </source>
</evidence>
<sequence>MAVQDSTYIQRIIALEAPQKASSEVDYFIKAILNHHEKKGFLRRMLRTANSMFADKNSQSGKSSIAEEYANAIQRNFGNERYNVALHSSSEHRDINLLKSSILNSNFAGECNKETVAHYINDNIPLILIDKDRHFLVAGYSIYGGSMDNLKLNLMAPGLQQGKPMSFFATYDSIVSESSVLVAISQKEATAFGSDGIDLLKGRTNIRPIM</sequence>
<accession>C7DGV6</accession>
<dbReference type="AlphaFoldDB" id="C7DGV6"/>
<reference evidence="1 2" key="2">
    <citation type="journal article" date="2010" name="Proc. Natl. Acad. Sci. U.S.A.">
        <title>Enigmatic, ultrasmall, uncultivated Archaea.</title>
        <authorList>
            <person name="Baker B.J."/>
            <person name="Comolli L.R."/>
            <person name="Dick G.J."/>
            <person name="Hauser L.J."/>
            <person name="Hyatt D."/>
            <person name="Dill B.D."/>
            <person name="Land M.L."/>
            <person name="Verberkmoes N.C."/>
            <person name="Hettich R.L."/>
            <person name="Banfield J.F."/>
        </authorList>
    </citation>
    <scope>NUCLEOTIDE SEQUENCE [LARGE SCALE GENOMIC DNA]</scope>
    <source>
        <strain evidence="1">ARMAN-2</strain>
    </source>
</reference>
<dbReference type="Proteomes" id="UP000332487">
    <property type="component" value="Unassembled WGS sequence"/>
</dbReference>
<keyword evidence="2" id="KW-1185">Reference proteome</keyword>
<organism evidence="1 2">
    <name type="scientific">Candidatus Micrarchaeum acidiphilum ARMAN-2</name>
    <dbReference type="NCBI Taxonomy" id="425595"/>
    <lineage>
        <taxon>Archaea</taxon>
        <taxon>Candidatus Micrarchaeota</taxon>
        <taxon>Candidatus Micrarchaeia</taxon>
        <taxon>Candidatus Micrarchaeales</taxon>
        <taxon>Candidatus Micrarchaeaceae</taxon>
        <taxon>Candidatus Micrarchaeum</taxon>
    </lineage>
</organism>
<name>C7DGV6_MICA2</name>
<dbReference type="EMBL" id="GG697239">
    <property type="protein sequence ID" value="EET90277.1"/>
    <property type="molecule type" value="Genomic_DNA"/>
</dbReference>
<reference evidence="1 2" key="1">
    <citation type="journal article" date="2009" name="Genome Biol.">
        <title>Community-wide analysis of microbial genome sequence signatures.</title>
        <authorList>
            <person name="Dick G.J."/>
            <person name="Andersson A.F."/>
            <person name="Baker B.J."/>
            <person name="Simmons S.L."/>
            <person name="Thomas B.C."/>
            <person name="Yelton A.P."/>
            <person name="Banfield J.F."/>
        </authorList>
    </citation>
    <scope>NUCLEOTIDE SEQUENCE [LARGE SCALE GENOMIC DNA]</scope>
    <source>
        <strain evidence="1">ARMAN-2</strain>
    </source>
</reference>
<protein>
    <submittedName>
        <fullName evidence="1">Uncharacterized protein</fullName>
    </submittedName>
</protein>
<evidence type="ECO:0000313" key="1">
    <source>
        <dbReference type="EMBL" id="EET90277.1"/>
    </source>
</evidence>